<dbReference type="AlphaFoldDB" id="A8YAD9"/>
<sequence length="101" mass="11607">MPLICRPIDKFCLGKTTLNIIFIKEQDYLSSFVRKKARKTKKAQKNCRSSWERLTTKKIIARTVPEVSGSFVVTRLKLNLLLACPDFLGASQMCRNNDNQQ</sequence>
<dbReference type="EMBL" id="AM778880">
    <property type="protein sequence ID" value="CAO88843.1"/>
    <property type="molecule type" value="Genomic_DNA"/>
</dbReference>
<proteinExistence type="predicted"/>
<reference evidence="1" key="1">
    <citation type="submission" date="2007-08" db="EMBL/GenBank/DDBJ databases">
        <authorList>
            <person name="Frangeul L."/>
        </authorList>
    </citation>
    <scope>NUCLEOTIDE SEQUENCE</scope>
    <source>
        <strain evidence="1">PCC 7806</strain>
    </source>
</reference>
<evidence type="ECO:0000313" key="1">
    <source>
        <dbReference type="EMBL" id="CAO88843.1"/>
    </source>
</evidence>
<gene>
    <name evidence="1" type="ORF">IPF_5444</name>
</gene>
<accession>A8YAD9</accession>
<protein>
    <submittedName>
        <fullName evidence="1">Similar to tr|Q4C588|Q4C588_CROWT Hypothetical protein</fullName>
    </submittedName>
</protein>
<name>A8YAD9_MICA7</name>
<organism evidence="1">
    <name type="scientific">Microcystis aeruginosa (strain PCC 7806)</name>
    <dbReference type="NCBI Taxonomy" id="267872"/>
    <lineage>
        <taxon>Bacteria</taxon>
        <taxon>Bacillati</taxon>
        <taxon>Cyanobacteriota</taxon>
        <taxon>Cyanophyceae</taxon>
        <taxon>Oscillatoriophycideae</taxon>
        <taxon>Chroococcales</taxon>
        <taxon>Microcystaceae</taxon>
        <taxon>Microcystis</taxon>
    </lineage>
</organism>